<dbReference type="InterPro" id="IPR011006">
    <property type="entry name" value="CheY-like_superfamily"/>
</dbReference>
<dbReference type="SMART" id="SM00448">
    <property type="entry name" value="REC"/>
    <property type="match status" value="1"/>
</dbReference>
<reference evidence="4" key="1">
    <citation type="journal article" date="2022" name="Nat. Microbiol.">
        <title>Unique mobile elements and scalable gene flow at the prokaryote-eukaryote boundary revealed by circularized Asgard archaea genomes.</title>
        <authorList>
            <person name="Wu F."/>
            <person name="Speth D.R."/>
            <person name="Philosof A."/>
            <person name="Cremiere A."/>
            <person name="Narayanan A."/>
            <person name="Barco R.A."/>
            <person name="Connon S.A."/>
            <person name="Amend J.P."/>
            <person name="Antoshechkin I.A."/>
            <person name="Orphan V.J."/>
        </authorList>
    </citation>
    <scope>NUCLEOTIDE SEQUENCE</scope>
    <source>
        <strain evidence="4">PR6</strain>
    </source>
</reference>
<protein>
    <submittedName>
        <fullName evidence="4">Response regulator</fullName>
    </submittedName>
</protein>
<organism evidence="4">
    <name type="scientific">Candidatus Heimdallarchaeum endolithica</name>
    <dbReference type="NCBI Taxonomy" id="2876572"/>
    <lineage>
        <taxon>Archaea</taxon>
        <taxon>Promethearchaeati</taxon>
        <taxon>Candidatus Heimdallarchaeota</taxon>
        <taxon>Candidatus Heimdallarchaeia (ex Rinke et al. 2021) (nom. nud.)</taxon>
        <taxon>Candidatus Heimdallarchaeales</taxon>
        <taxon>Candidatus Heimdallarchaeaceae</taxon>
        <taxon>Candidatus Heimdallarchaeum</taxon>
    </lineage>
</organism>
<evidence type="ECO:0000313" key="4">
    <source>
        <dbReference type="EMBL" id="UJG44644.1"/>
    </source>
</evidence>
<dbReference type="PROSITE" id="PS50110">
    <property type="entry name" value="RESPONSE_REGULATORY"/>
    <property type="match status" value="1"/>
</dbReference>
<dbReference type="PANTHER" id="PTHR44591:SF14">
    <property type="entry name" value="PROTEIN PILG"/>
    <property type="match status" value="1"/>
</dbReference>
<feature type="domain" description="Response regulatory" evidence="3">
    <location>
        <begin position="3"/>
        <end position="119"/>
    </location>
</feature>
<accession>A0A9Y1BV40</accession>
<evidence type="ECO:0000259" key="3">
    <source>
        <dbReference type="PROSITE" id="PS50110"/>
    </source>
</evidence>
<dbReference type="InterPro" id="IPR050595">
    <property type="entry name" value="Bact_response_regulator"/>
</dbReference>
<dbReference type="SUPFAM" id="SSF52172">
    <property type="entry name" value="CheY-like"/>
    <property type="match status" value="1"/>
</dbReference>
<keyword evidence="1" id="KW-0597">Phosphoprotein</keyword>
<dbReference type="Pfam" id="PF00072">
    <property type="entry name" value="Response_reg"/>
    <property type="match status" value="1"/>
</dbReference>
<dbReference type="Gene3D" id="3.40.50.2300">
    <property type="match status" value="1"/>
</dbReference>
<dbReference type="GO" id="GO:0000160">
    <property type="term" value="P:phosphorelay signal transduction system"/>
    <property type="evidence" value="ECO:0007669"/>
    <property type="project" value="UniProtKB-KW"/>
</dbReference>
<dbReference type="InterPro" id="IPR001789">
    <property type="entry name" value="Sig_transdc_resp-reg_receiver"/>
</dbReference>
<dbReference type="CDD" id="cd00156">
    <property type="entry name" value="REC"/>
    <property type="match status" value="1"/>
</dbReference>
<dbReference type="EMBL" id="CP084167">
    <property type="protein sequence ID" value="UJG44644.1"/>
    <property type="molecule type" value="Genomic_DNA"/>
</dbReference>
<sequence>MAKIFIVDDDVAIQYLYSEGLKIKGHEILGVVSDGVSALEKLENMKEQPDIIILDHKMPLKNGVETLIEIRKNNLCPNAKILFITADGTIKETVEKFKVEKFIQKPFSILSLLSVIDSI</sequence>
<evidence type="ECO:0000256" key="1">
    <source>
        <dbReference type="ARBA" id="ARBA00022553"/>
    </source>
</evidence>
<keyword evidence="2" id="KW-0902">Two-component regulatory system</keyword>
<dbReference type="PANTHER" id="PTHR44591">
    <property type="entry name" value="STRESS RESPONSE REGULATOR PROTEIN 1"/>
    <property type="match status" value="1"/>
</dbReference>
<proteinExistence type="predicted"/>
<dbReference type="AlphaFoldDB" id="A0A9Y1BV40"/>
<gene>
    <name evidence="4" type="ORF">K9W46_05560</name>
</gene>
<evidence type="ECO:0000256" key="2">
    <source>
        <dbReference type="ARBA" id="ARBA00023012"/>
    </source>
</evidence>
<name>A0A9Y1BV40_9ARCH</name>
<dbReference type="Proteomes" id="UP001200513">
    <property type="component" value="Chromosome"/>
</dbReference>